<gene>
    <name evidence="3" type="ORF">JKIAZH3_G7879</name>
</gene>
<keyword evidence="2" id="KW-0812">Transmembrane</keyword>
<dbReference type="InterPro" id="IPR009724">
    <property type="entry name" value="TMEM70"/>
</dbReference>
<reference evidence="3" key="1">
    <citation type="submission" date="2020-10" db="EMBL/GenBank/DDBJ databases">
        <authorList>
            <person name="Sedaghatjoo S."/>
        </authorList>
    </citation>
    <scope>NUCLEOTIDE SEQUENCE</scope>
    <source>
        <strain evidence="3">AZH3</strain>
    </source>
</reference>
<dbReference type="PANTHER" id="PTHR13281">
    <property type="entry name" value="TRANSMEMBRANE PROTEIN 70, MITOCHONDRIAL"/>
    <property type="match status" value="1"/>
</dbReference>
<organism evidence="3 4">
    <name type="scientific">Tilletia caries</name>
    <name type="common">wheat bunt fungus</name>
    <dbReference type="NCBI Taxonomy" id="13290"/>
    <lineage>
        <taxon>Eukaryota</taxon>
        <taxon>Fungi</taxon>
        <taxon>Dikarya</taxon>
        <taxon>Basidiomycota</taxon>
        <taxon>Ustilaginomycotina</taxon>
        <taxon>Exobasidiomycetes</taxon>
        <taxon>Tilletiales</taxon>
        <taxon>Tilletiaceae</taxon>
        <taxon>Tilletia</taxon>
    </lineage>
</organism>
<name>A0ABN7IR63_9BASI</name>
<feature type="transmembrane region" description="Helical" evidence="2">
    <location>
        <begin position="117"/>
        <end position="136"/>
    </location>
</feature>
<evidence type="ECO:0000256" key="1">
    <source>
        <dbReference type="SAM" id="MobiDB-lite"/>
    </source>
</evidence>
<sequence>MVSTMMMRAVIPRASCVSTHSLLNPHPHRSISHVGLGLQLTPHTHQQITTSTSFSARSLRSQIPHRTLSLPHRRALSTTTPPPPSPTANSQHHQHHHEDGHILATYKGPLYNTFRRLKLFSLSSLVFAAALTPYLLLGPAALETFGRIALVVTALSASSASTALISWIGKPYVGTLHLVRVDGKHARTHDPLPPSDTRLVAHTTSWRLQPLKTTIYQPSYIRGTSRPFAQWQLAAAPSPLLISDPSEYSTSNKSKLRSLIAETRKTSSGDLVGQYWVEWRPDALSRVPTAVNTAAEEPSVTQQEPTADALGGWRMEGVCKIEGKPVRHFNVHEELLDDDWRVLE</sequence>
<dbReference type="EMBL" id="CAJHJG010000699">
    <property type="protein sequence ID" value="CAD6905017.1"/>
    <property type="molecule type" value="Genomic_DNA"/>
</dbReference>
<comment type="caution">
    <text evidence="3">The sequence shown here is derived from an EMBL/GenBank/DDBJ whole genome shotgun (WGS) entry which is preliminary data.</text>
</comment>
<evidence type="ECO:0000256" key="2">
    <source>
        <dbReference type="SAM" id="Phobius"/>
    </source>
</evidence>
<dbReference type="PANTHER" id="PTHR13281:SF0">
    <property type="entry name" value="TRANSMEMBRANE PROTEIN 70, MITOCHONDRIAL"/>
    <property type="match status" value="1"/>
</dbReference>
<dbReference type="Proteomes" id="UP000836402">
    <property type="component" value="Unassembled WGS sequence"/>
</dbReference>
<evidence type="ECO:0000313" key="3">
    <source>
        <dbReference type="EMBL" id="CAD6905017.1"/>
    </source>
</evidence>
<keyword evidence="4" id="KW-1185">Reference proteome</keyword>
<keyword evidence="2" id="KW-0472">Membrane</keyword>
<protein>
    <submittedName>
        <fullName evidence="3">Uncharacterized protein</fullName>
    </submittedName>
</protein>
<keyword evidence="2" id="KW-1133">Transmembrane helix</keyword>
<accession>A0ABN7IR63</accession>
<evidence type="ECO:0000313" key="4">
    <source>
        <dbReference type="Proteomes" id="UP000836402"/>
    </source>
</evidence>
<proteinExistence type="predicted"/>
<feature type="region of interest" description="Disordered" evidence="1">
    <location>
        <begin position="67"/>
        <end position="99"/>
    </location>
</feature>